<dbReference type="AlphaFoldDB" id="V4P6Q9"/>
<dbReference type="EMBL" id="AWGB01000068">
    <property type="protein sequence ID" value="ESQ83766.1"/>
    <property type="molecule type" value="Genomic_DNA"/>
</dbReference>
<sequence length="96" mass="10097">MAGTAPNAAVIAASLAVMSQEVELEEELDEPPLEALPPSLPPQPDKDKRAATTMPERAANLRSKSIFILAPSIKATTSNQGSATKSSILRVLCIEV</sequence>
<feature type="region of interest" description="Disordered" evidence="1">
    <location>
        <begin position="22"/>
        <end position="52"/>
    </location>
</feature>
<accession>V4P6Q9</accession>
<evidence type="ECO:0000256" key="1">
    <source>
        <dbReference type="SAM" id="MobiDB-lite"/>
    </source>
</evidence>
<feature type="compositionally biased region" description="Acidic residues" evidence="1">
    <location>
        <begin position="22"/>
        <end position="32"/>
    </location>
</feature>
<proteinExistence type="predicted"/>
<protein>
    <submittedName>
        <fullName evidence="2">Uncharacterized protein</fullName>
    </submittedName>
</protein>
<evidence type="ECO:0000313" key="3">
    <source>
        <dbReference type="Proteomes" id="UP000017837"/>
    </source>
</evidence>
<name>V4P6Q9_9CAUL</name>
<organism evidence="2 3">
    <name type="scientific">Asticcacaulis benevestitus DSM 16100 = ATCC BAA-896</name>
    <dbReference type="NCBI Taxonomy" id="1121022"/>
    <lineage>
        <taxon>Bacteria</taxon>
        <taxon>Pseudomonadati</taxon>
        <taxon>Pseudomonadota</taxon>
        <taxon>Alphaproteobacteria</taxon>
        <taxon>Caulobacterales</taxon>
        <taxon>Caulobacteraceae</taxon>
        <taxon>Asticcacaulis</taxon>
    </lineage>
</organism>
<feature type="compositionally biased region" description="Pro residues" evidence="1">
    <location>
        <begin position="34"/>
        <end position="43"/>
    </location>
</feature>
<comment type="caution">
    <text evidence="2">The sequence shown here is derived from an EMBL/GenBank/DDBJ whole genome shotgun (WGS) entry which is preliminary data.</text>
</comment>
<reference evidence="2 3" key="1">
    <citation type="journal article" date="2014" name="Nature">
        <title>Sequential evolution of bacterial morphology by co-option of a developmental regulator.</title>
        <authorList>
            <person name="Jiang C."/>
            <person name="Brown P.J."/>
            <person name="Ducret A."/>
            <person name="Brun Y.V."/>
        </authorList>
    </citation>
    <scope>NUCLEOTIDE SEQUENCE [LARGE SCALE GENOMIC DNA]</scope>
    <source>
        <strain evidence="2 3">DSM 16100</strain>
    </source>
</reference>
<dbReference type="Proteomes" id="UP000017837">
    <property type="component" value="Unassembled WGS sequence"/>
</dbReference>
<gene>
    <name evidence="2" type="ORF">ABENE_20045</name>
</gene>
<keyword evidence="3" id="KW-1185">Reference proteome</keyword>
<evidence type="ECO:0000313" key="2">
    <source>
        <dbReference type="EMBL" id="ESQ83766.1"/>
    </source>
</evidence>